<gene>
    <name evidence="1" type="ORF">F9K24_11355</name>
</gene>
<sequence>MKKIWMLALIPAIALGSCGKSNEPTAAQAEKMAETGKKICEKMFECIDEQLQTMPAEQREMARSMMGGKEACYKEYGVNETGDAAKPEKIEVQYTKEELDLAIQCMEEITKTSCQQLMSEEGQPASCKKFAEIAEKREKK</sequence>
<dbReference type="AlphaFoldDB" id="A0A833H122"/>
<organism evidence="1 2">
    <name type="scientific">Leptonema illini</name>
    <dbReference type="NCBI Taxonomy" id="183"/>
    <lineage>
        <taxon>Bacteria</taxon>
        <taxon>Pseudomonadati</taxon>
        <taxon>Spirochaetota</taxon>
        <taxon>Spirochaetia</taxon>
        <taxon>Leptospirales</taxon>
        <taxon>Leptospiraceae</taxon>
        <taxon>Leptonema</taxon>
    </lineage>
</organism>
<dbReference type="Proteomes" id="UP000460298">
    <property type="component" value="Unassembled WGS sequence"/>
</dbReference>
<protein>
    <recommendedName>
        <fullName evidence="3">Lipoprotein</fullName>
    </recommendedName>
</protein>
<evidence type="ECO:0000313" key="1">
    <source>
        <dbReference type="EMBL" id="KAB2932193.1"/>
    </source>
</evidence>
<dbReference type="NCBIfam" id="NF047485">
    <property type="entry name" value="LA_2478_plus"/>
    <property type="match status" value="1"/>
</dbReference>
<evidence type="ECO:0008006" key="3">
    <source>
        <dbReference type="Google" id="ProtNLM"/>
    </source>
</evidence>
<proteinExistence type="predicted"/>
<name>A0A833H122_9LEPT</name>
<comment type="caution">
    <text evidence="1">The sequence shown here is derived from an EMBL/GenBank/DDBJ whole genome shotgun (WGS) entry which is preliminary data.</text>
</comment>
<evidence type="ECO:0000313" key="2">
    <source>
        <dbReference type="Proteomes" id="UP000460298"/>
    </source>
</evidence>
<reference evidence="1 2" key="1">
    <citation type="submission" date="2019-10" db="EMBL/GenBank/DDBJ databases">
        <title>Extracellular Electron Transfer in a Candidatus Methanoperedens spp. Enrichment Culture.</title>
        <authorList>
            <person name="Berger S."/>
            <person name="Rangel Shaw D."/>
            <person name="Berben T."/>
            <person name="In 'T Zandt M."/>
            <person name="Frank J."/>
            <person name="Reimann J."/>
            <person name="Jetten M.S.M."/>
            <person name="Welte C.U."/>
        </authorList>
    </citation>
    <scope>NUCLEOTIDE SEQUENCE [LARGE SCALE GENOMIC DNA]</scope>
    <source>
        <strain evidence="1">SB12</strain>
    </source>
</reference>
<dbReference type="EMBL" id="WBUI01000010">
    <property type="protein sequence ID" value="KAB2932193.1"/>
    <property type="molecule type" value="Genomic_DNA"/>
</dbReference>
<dbReference type="PROSITE" id="PS51257">
    <property type="entry name" value="PROKAR_LIPOPROTEIN"/>
    <property type="match status" value="1"/>
</dbReference>
<accession>A0A833H122</accession>
<dbReference type="RefSeq" id="WP_002769702.1">
    <property type="nucleotide sequence ID" value="NZ_JQDG01000002.1"/>
</dbReference>